<dbReference type="AlphaFoldDB" id="A0A382LHJ2"/>
<sequence length="45" mass="5348">QKNKIKSIEDLEIVVNNVLQSDEKTILFVIYNNQNQRRYIGIKLD</sequence>
<gene>
    <name evidence="1" type="ORF">METZ01_LOCUS289013</name>
</gene>
<dbReference type="EMBL" id="UINC01087094">
    <property type="protein sequence ID" value="SVC36159.1"/>
    <property type="molecule type" value="Genomic_DNA"/>
</dbReference>
<proteinExistence type="predicted"/>
<organism evidence="1">
    <name type="scientific">marine metagenome</name>
    <dbReference type="NCBI Taxonomy" id="408172"/>
    <lineage>
        <taxon>unclassified sequences</taxon>
        <taxon>metagenomes</taxon>
        <taxon>ecological metagenomes</taxon>
    </lineage>
</organism>
<name>A0A382LHJ2_9ZZZZ</name>
<reference evidence="1" key="1">
    <citation type="submission" date="2018-05" db="EMBL/GenBank/DDBJ databases">
        <authorList>
            <person name="Lanie J.A."/>
            <person name="Ng W.-L."/>
            <person name="Kazmierczak K.M."/>
            <person name="Andrzejewski T.M."/>
            <person name="Davidsen T.M."/>
            <person name="Wayne K.J."/>
            <person name="Tettelin H."/>
            <person name="Glass J.I."/>
            <person name="Rusch D."/>
            <person name="Podicherti R."/>
            <person name="Tsui H.-C.T."/>
            <person name="Winkler M.E."/>
        </authorList>
    </citation>
    <scope>NUCLEOTIDE SEQUENCE</scope>
</reference>
<evidence type="ECO:0000313" key="1">
    <source>
        <dbReference type="EMBL" id="SVC36159.1"/>
    </source>
</evidence>
<feature type="non-terminal residue" evidence="1">
    <location>
        <position position="1"/>
    </location>
</feature>
<accession>A0A382LHJ2</accession>
<protein>
    <submittedName>
        <fullName evidence="1">Uncharacterized protein</fullName>
    </submittedName>
</protein>